<feature type="compositionally biased region" description="Polar residues" evidence="1">
    <location>
        <begin position="396"/>
        <end position="438"/>
    </location>
</feature>
<dbReference type="InterPro" id="IPR036508">
    <property type="entry name" value="Chitin-bd_dom_sf"/>
</dbReference>
<evidence type="ECO:0000313" key="4">
    <source>
        <dbReference type="Proteomes" id="UP000198287"/>
    </source>
</evidence>
<feature type="compositionally biased region" description="Polar residues" evidence="1">
    <location>
        <begin position="228"/>
        <end position="253"/>
    </location>
</feature>
<feature type="region of interest" description="Disordered" evidence="1">
    <location>
        <begin position="144"/>
        <end position="166"/>
    </location>
</feature>
<feature type="region of interest" description="Disordered" evidence="1">
    <location>
        <begin position="859"/>
        <end position="912"/>
    </location>
</feature>
<comment type="caution">
    <text evidence="3">The sequence shown here is derived from an EMBL/GenBank/DDBJ whole genome shotgun (WGS) entry which is preliminary data.</text>
</comment>
<dbReference type="SUPFAM" id="SSF57625">
    <property type="entry name" value="Invertebrate chitin-binding proteins"/>
    <property type="match status" value="1"/>
</dbReference>
<feature type="region of interest" description="Disordered" evidence="1">
    <location>
        <begin position="394"/>
        <end position="528"/>
    </location>
</feature>
<organism evidence="3 4">
    <name type="scientific">Folsomia candida</name>
    <name type="common">Springtail</name>
    <dbReference type="NCBI Taxonomy" id="158441"/>
    <lineage>
        <taxon>Eukaryota</taxon>
        <taxon>Metazoa</taxon>
        <taxon>Ecdysozoa</taxon>
        <taxon>Arthropoda</taxon>
        <taxon>Hexapoda</taxon>
        <taxon>Collembola</taxon>
        <taxon>Entomobryomorpha</taxon>
        <taxon>Isotomoidea</taxon>
        <taxon>Isotomidae</taxon>
        <taxon>Proisotominae</taxon>
        <taxon>Folsomia</taxon>
    </lineage>
</organism>
<feature type="compositionally biased region" description="Polar residues" evidence="1">
    <location>
        <begin position="1127"/>
        <end position="1136"/>
    </location>
</feature>
<dbReference type="AlphaFoldDB" id="A0A226F288"/>
<feature type="compositionally biased region" description="Polar residues" evidence="1">
    <location>
        <begin position="364"/>
        <end position="378"/>
    </location>
</feature>
<dbReference type="Proteomes" id="UP000198287">
    <property type="component" value="Unassembled WGS sequence"/>
</dbReference>
<feature type="region of interest" description="Disordered" evidence="1">
    <location>
        <begin position="568"/>
        <end position="692"/>
    </location>
</feature>
<feature type="compositionally biased region" description="Low complexity" evidence="1">
    <location>
        <begin position="351"/>
        <end position="362"/>
    </location>
</feature>
<keyword evidence="4" id="KW-1185">Reference proteome</keyword>
<feature type="compositionally biased region" description="Polar residues" evidence="1">
    <location>
        <begin position="509"/>
        <end position="522"/>
    </location>
</feature>
<feature type="compositionally biased region" description="Polar residues" evidence="1">
    <location>
        <begin position="864"/>
        <end position="888"/>
    </location>
</feature>
<reference evidence="3 4" key="1">
    <citation type="submission" date="2015-12" db="EMBL/GenBank/DDBJ databases">
        <title>The genome of Folsomia candida.</title>
        <authorList>
            <person name="Faddeeva A."/>
            <person name="Derks M.F."/>
            <person name="Anvar Y."/>
            <person name="Smit S."/>
            <person name="Van Straalen N."/>
            <person name="Roelofs D."/>
        </authorList>
    </citation>
    <scope>NUCLEOTIDE SEQUENCE [LARGE SCALE GENOMIC DNA]</scope>
    <source>
        <strain evidence="3 4">VU population</strain>
        <tissue evidence="3">Whole body</tissue>
    </source>
</reference>
<sequence length="1251" mass="135943">ASIRVLTKPKPPWICSKLHNRRKRPHPGSCHKFFECRIRYYRKFYMREATCAGNLIFDEFQSDCVPPKKVHPESKCVPQQLIKTRKVQFKPKQFTKIMKHITKKPELIMKQITKKPELIMKPITKKPELILTPPILLAGQNSISKNEKDSEPEDEEINFAADSNGASSRSLDMGTYNTDVIADVNRVEFNHSSDRKLSNAESLSTKSPGTKNNSITTATWREAEHSLSTRSSQVFTPTEPNTTPQRTVASTQNQAKEVKLGGKFGRGMVFNPNRGNEFPLSYKYTTSNPHTNIPSELSTVQWGNLTTPKPVYLLLGSTTLATNYDGDLASNQNLVRNGFNDQTMSNGGGNRNNLNTNTNDRNVSNHLKNDNSSDIEGANTENITHVGLTGIEGQDKISNNKTKEANNVSKGSVGTVENSTNIQNGSEGTNNDNGQGSLKLSGHHMSLGDRDNNNASKYVNSNGSREVESSTVSPEDEHNLKGMKASRQSSDLEIGMEPAETNRTKLDVNSRNNSRSKPTNDQIGRDNGIATLGVNDELATKGLIPAANRNNTTSVTNINETIFNNDLSHHGGKNYTNINQNESGKRSNNVSVLETERAIGGPANQTGNGTLNNGGTRDDPGSSQNTRHNNDITQTGQGNSSYTDDGTSGRNITFSGDRTETNNGVPDGNNRSLIPHNAEQGDIANSPTNMDKHSSIRNDEINSTSADKQNIKSSENGISFNMANNEPVALSTGDESETNSTVSSNNRLQDSVSSGAMTWRNNSGKESNVASINSITHQYKHSISTPLNSPDSHGIISNSVSNLTIISTYSNATNVMLDNTTKEASEHQVNQAQSSNGQIETETVTTLSRHTNEKLFITGRAGKNITNNPDSKPAPSSGSVQNGTTSDTLSHRRQNTSVLGANTTEPLKDQTDNRTVDLAPGVIINANNIKNYSLSGAAKVSSSAGNQDLSNFSNVSHNLSSTDGFNKSRSFRNGNSNGSEFEIETITTIEKYSTETFFTNGTRRNNNNLISTTEKNSLMINDKITSRGNNLANSSQLKNKTPSTSNNATVLSGNTNISLPKPSSFLNSSNSTDLKSSANVNGSAGIDTNRKSTQVNGTVTNPPRVDSVNDNNKATFNDTIKLSASNSTMSITNNAPSKGRTMTRFVDKSKSFTDKAPTNKVSKKKKRKETKHEESEEASSEEGSEESSTEDEKPAKRKKPVITTKLPMKTTTEPPILAVFDNGKLLRVHIKPAGYAKTDAEVPGFQELGLF</sequence>
<gene>
    <name evidence="3" type="ORF">Fcan01_00071</name>
</gene>
<feature type="region of interest" description="Disordered" evidence="1">
    <location>
        <begin position="191"/>
        <end position="253"/>
    </location>
</feature>
<feature type="compositionally biased region" description="Polar residues" evidence="1">
    <location>
        <begin position="747"/>
        <end position="765"/>
    </location>
</feature>
<feature type="region of interest" description="Disordered" evidence="1">
    <location>
        <begin position="728"/>
        <end position="765"/>
    </location>
</feature>
<dbReference type="PROSITE" id="PS50940">
    <property type="entry name" value="CHIT_BIND_II"/>
    <property type="match status" value="1"/>
</dbReference>
<name>A0A226F288_FOLCA</name>
<feature type="region of interest" description="Disordered" evidence="1">
    <location>
        <begin position="1127"/>
        <end position="1207"/>
    </location>
</feature>
<feature type="region of interest" description="Disordered" evidence="1">
    <location>
        <begin position="1027"/>
        <end position="1113"/>
    </location>
</feature>
<feature type="compositionally biased region" description="Polar residues" evidence="1">
    <location>
        <begin position="574"/>
        <end position="592"/>
    </location>
</feature>
<accession>A0A226F288</accession>
<feature type="compositionally biased region" description="Low complexity" evidence="1">
    <location>
        <begin position="604"/>
        <end position="615"/>
    </location>
</feature>
<evidence type="ECO:0000256" key="1">
    <source>
        <dbReference type="SAM" id="MobiDB-lite"/>
    </source>
</evidence>
<feature type="non-terminal residue" evidence="3">
    <location>
        <position position="1"/>
    </location>
</feature>
<feature type="region of interest" description="Disordered" evidence="1">
    <location>
        <begin position="341"/>
        <end position="378"/>
    </location>
</feature>
<feature type="compositionally biased region" description="Polar residues" evidence="1">
    <location>
        <begin position="453"/>
        <end position="473"/>
    </location>
</feature>
<proteinExistence type="predicted"/>
<dbReference type="EMBL" id="LNIX01000001">
    <property type="protein sequence ID" value="OXA63311.1"/>
    <property type="molecule type" value="Genomic_DNA"/>
</dbReference>
<feature type="compositionally biased region" description="Polar residues" evidence="1">
    <location>
        <begin position="1027"/>
        <end position="1058"/>
    </location>
</feature>
<dbReference type="Gene3D" id="2.170.140.10">
    <property type="entry name" value="Chitin binding domain"/>
    <property type="match status" value="1"/>
</dbReference>
<evidence type="ECO:0000313" key="3">
    <source>
        <dbReference type="EMBL" id="OXA63311.1"/>
    </source>
</evidence>
<dbReference type="GO" id="GO:0005576">
    <property type="term" value="C:extracellular region"/>
    <property type="evidence" value="ECO:0007669"/>
    <property type="project" value="InterPro"/>
</dbReference>
<dbReference type="GO" id="GO:0008061">
    <property type="term" value="F:chitin binding"/>
    <property type="evidence" value="ECO:0007669"/>
    <property type="project" value="InterPro"/>
</dbReference>
<feature type="compositionally biased region" description="Polar residues" evidence="1">
    <location>
        <begin position="621"/>
        <end position="672"/>
    </location>
</feature>
<evidence type="ECO:0000259" key="2">
    <source>
        <dbReference type="PROSITE" id="PS50940"/>
    </source>
</evidence>
<feature type="compositionally biased region" description="Polar residues" evidence="1">
    <location>
        <begin position="895"/>
        <end position="905"/>
    </location>
</feature>
<dbReference type="InterPro" id="IPR002557">
    <property type="entry name" value="Chitin-bd_dom"/>
</dbReference>
<feature type="compositionally biased region" description="Acidic residues" evidence="1">
    <location>
        <begin position="1175"/>
        <end position="1189"/>
    </location>
</feature>
<dbReference type="OMA" id="GLQSDAK"/>
<feature type="domain" description="Chitin-binding type-2" evidence="2">
    <location>
        <begin position="12"/>
        <end position="78"/>
    </location>
</feature>
<protein>
    <recommendedName>
        <fullName evidence="2">Chitin-binding type-2 domain-containing protein</fullName>
    </recommendedName>
</protein>
<feature type="compositionally biased region" description="Polar residues" evidence="1">
    <location>
        <begin position="199"/>
        <end position="219"/>
    </location>
</feature>
<feature type="compositionally biased region" description="Polar residues" evidence="1">
    <location>
        <begin position="1091"/>
        <end position="1101"/>
    </location>
</feature>
<feature type="compositionally biased region" description="Polar residues" evidence="1">
    <location>
        <begin position="1064"/>
        <end position="1082"/>
    </location>
</feature>